<dbReference type="EMBL" id="WHUW01000012">
    <property type="protein sequence ID" value="KAF8440203.1"/>
    <property type="molecule type" value="Genomic_DNA"/>
</dbReference>
<accession>A0AAD4BUQ9</accession>
<organism evidence="1 2">
    <name type="scientific">Boletus edulis BED1</name>
    <dbReference type="NCBI Taxonomy" id="1328754"/>
    <lineage>
        <taxon>Eukaryota</taxon>
        <taxon>Fungi</taxon>
        <taxon>Dikarya</taxon>
        <taxon>Basidiomycota</taxon>
        <taxon>Agaricomycotina</taxon>
        <taxon>Agaricomycetes</taxon>
        <taxon>Agaricomycetidae</taxon>
        <taxon>Boletales</taxon>
        <taxon>Boletineae</taxon>
        <taxon>Boletaceae</taxon>
        <taxon>Boletoideae</taxon>
        <taxon>Boletus</taxon>
    </lineage>
</organism>
<proteinExistence type="predicted"/>
<feature type="non-terminal residue" evidence="1">
    <location>
        <position position="58"/>
    </location>
</feature>
<evidence type="ECO:0000313" key="1">
    <source>
        <dbReference type="EMBL" id="KAF8440203.1"/>
    </source>
</evidence>
<evidence type="ECO:0000313" key="2">
    <source>
        <dbReference type="Proteomes" id="UP001194468"/>
    </source>
</evidence>
<dbReference type="Proteomes" id="UP001194468">
    <property type="component" value="Unassembled WGS sequence"/>
</dbReference>
<dbReference type="AlphaFoldDB" id="A0AAD4BUQ9"/>
<reference evidence="1" key="2">
    <citation type="journal article" date="2020" name="Nat. Commun.">
        <title>Large-scale genome sequencing of mycorrhizal fungi provides insights into the early evolution of symbiotic traits.</title>
        <authorList>
            <person name="Miyauchi S."/>
            <person name="Kiss E."/>
            <person name="Kuo A."/>
            <person name="Drula E."/>
            <person name="Kohler A."/>
            <person name="Sanchez-Garcia M."/>
            <person name="Morin E."/>
            <person name="Andreopoulos B."/>
            <person name="Barry K.W."/>
            <person name="Bonito G."/>
            <person name="Buee M."/>
            <person name="Carver A."/>
            <person name="Chen C."/>
            <person name="Cichocki N."/>
            <person name="Clum A."/>
            <person name="Culley D."/>
            <person name="Crous P.W."/>
            <person name="Fauchery L."/>
            <person name="Girlanda M."/>
            <person name="Hayes R.D."/>
            <person name="Keri Z."/>
            <person name="LaButti K."/>
            <person name="Lipzen A."/>
            <person name="Lombard V."/>
            <person name="Magnuson J."/>
            <person name="Maillard F."/>
            <person name="Murat C."/>
            <person name="Nolan M."/>
            <person name="Ohm R.A."/>
            <person name="Pangilinan J."/>
            <person name="Pereira M.F."/>
            <person name="Perotto S."/>
            <person name="Peter M."/>
            <person name="Pfister S."/>
            <person name="Riley R."/>
            <person name="Sitrit Y."/>
            <person name="Stielow J.B."/>
            <person name="Szollosi G."/>
            <person name="Zifcakova L."/>
            <person name="Stursova M."/>
            <person name="Spatafora J.W."/>
            <person name="Tedersoo L."/>
            <person name="Vaario L.M."/>
            <person name="Yamada A."/>
            <person name="Yan M."/>
            <person name="Wang P."/>
            <person name="Xu J."/>
            <person name="Bruns T."/>
            <person name="Baldrian P."/>
            <person name="Vilgalys R."/>
            <person name="Dunand C."/>
            <person name="Henrissat B."/>
            <person name="Grigoriev I.V."/>
            <person name="Hibbett D."/>
            <person name="Nagy L.G."/>
            <person name="Martin F.M."/>
        </authorList>
    </citation>
    <scope>NUCLEOTIDE SEQUENCE</scope>
    <source>
        <strain evidence="1">BED1</strain>
    </source>
</reference>
<keyword evidence="2" id="KW-1185">Reference proteome</keyword>
<feature type="non-terminal residue" evidence="1">
    <location>
        <position position="1"/>
    </location>
</feature>
<comment type="caution">
    <text evidence="1">The sequence shown here is derived from an EMBL/GenBank/DDBJ whole genome shotgun (WGS) entry which is preliminary data.</text>
</comment>
<reference evidence="1" key="1">
    <citation type="submission" date="2019-10" db="EMBL/GenBank/DDBJ databases">
        <authorList>
            <consortium name="DOE Joint Genome Institute"/>
            <person name="Kuo A."/>
            <person name="Miyauchi S."/>
            <person name="Kiss E."/>
            <person name="Drula E."/>
            <person name="Kohler A."/>
            <person name="Sanchez-Garcia M."/>
            <person name="Andreopoulos B."/>
            <person name="Barry K.W."/>
            <person name="Bonito G."/>
            <person name="Buee M."/>
            <person name="Carver A."/>
            <person name="Chen C."/>
            <person name="Cichocki N."/>
            <person name="Clum A."/>
            <person name="Culley D."/>
            <person name="Crous P.W."/>
            <person name="Fauchery L."/>
            <person name="Girlanda M."/>
            <person name="Hayes R."/>
            <person name="Keri Z."/>
            <person name="LaButti K."/>
            <person name="Lipzen A."/>
            <person name="Lombard V."/>
            <person name="Magnuson J."/>
            <person name="Maillard F."/>
            <person name="Morin E."/>
            <person name="Murat C."/>
            <person name="Nolan M."/>
            <person name="Ohm R."/>
            <person name="Pangilinan J."/>
            <person name="Pereira M."/>
            <person name="Perotto S."/>
            <person name="Peter M."/>
            <person name="Riley R."/>
            <person name="Sitrit Y."/>
            <person name="Stielow B."/>
            <person name="Szollosi G."/>
            <person name="Zifcakova L."/>
            <person name="Stursova M."/>
            <person name="Spatafora J.W."/>
            <person name="Tedersoo L."/>
            <person name="Vaario L.-M."/>
            <person name="Yamada A."/>
            <person name="Yan M."/>
            <person name="Wang P."/>
            <person name="Xu J."/>
            <person name="Bruns T."/>
            <person name="Baldrian P."/>
            <person name="Vilgalys R."/>
            <person name="Henrissat B."/>
            <person name="Grigoriev I.V."/>
            <person name="Hibbett D."/>
            <person name="Nagy L.G."/>
            <person name="Martin F.M."/>
        </authorList>
    </citation>
    <scope>NUCLEOTIDE SEQUENCE</scope>
    <source>
        <strain evidence="1">BED1</strain>
    </source>
</reference>
<sequence length="58" mass="6693">PLRKFLVFFDNISNSIVAANSLWKHLPTPLREKIKWFNVDMSNTIKEAKFNNLTIGSS</sequence>
<gene>
    <name evidence="1" type="ORF">L210DRAFT_837842</name>
</gene>
<name>A0AAD4BUQ9_BOLED</name>
<protein>
    <submittedName>
        <fullName evidence="1">Uncharacterized protein</fullName>
    </submittedName>
</protein>